<feature type="transmembrane region" description="Helical" evidence="8">
    <location>
        <begin position="12"/>
        <end position="36"/>
    </location>
</feature>
<evidence type="ECO:0000313" key="11">
    <source>
        <dbReference type="Proteomes" id="UP000001227"/>
    </source>
</evidence>
<feature type="transmembrane region" description="Helical" evidence="8">
    <location>
        <begin position="427"/>
        <end position="449"/>
    </location>
</feature>
<dbReference type="OrthoDB" id="9792789at2"/>
<feature type="transmembrane region" description="Helical" evidence="8">
    <location>
        <begin position="214"/>
        <end position="232"/>
    </location>
</feature>
<feature type="transmembrane region" description="Helical" evidence="8">
    <location>
        <begin position="89"/>
        <end position="108"/>
    </location>
</feature>
<keyword evidence="4" id="KW-0808">Transferase</keyword>
<keyword evidence="6 8" id="KW-1133">Transmembrane helix</keyword>
<keyword evidence="7 8" id="KW-0472">Membrane</keyword>
<dbReference type="Proteomes" id="UP000001227">
    <property type="component" value="Chromosome"/>
</dbReference>
<feature type="transmembrane region" description="Helical" evidence="8">
    <location>
        <begin position="167"/>
        <end position="184"/>
    </location>
</feature>
<proteinExistence type="predicted"/>
<evidence type="ECO:0000256" key="3">
    <source>
        <dbReference type="ARBA" id="ARBA00022676"/>
    </source>
</evidence>
<dbReference type="InterPro" id="IPR038731">
    <property type="entry name" value="RgtA/B/C-like"/>
</dbReference>
<feature type="transmembrane region" description="Helical" evidence="8">
    <location>
        <begin position="320"/>
        <end position="338"/>
    </location>
</feature>
<dbReference type="HOGENOM" id="CLU_019200_0_1_10"/>
<dbReference type="Pfam" id="PF13231">
    <property type="entry name" value="PMT_2"/>
    <property type="match status" value="1"/>
</dbReference>
<dbReference type="PANTHER" id="PTHR33908">
    <property type="entry name" value="MANNOSYLTRANSFERASE YKCB-RELATED"/>
    <property type="match status" value="1"/>
</dbReference>
<dbReference type="AlphaFoldDB" id="B3ERP4"/>
<dbReference type="eggNOG" id="COG1807">
    <property type="taxonomic scope" value="Bacteria"/>
</dbReference>
<feature type="transmembrane region" description="Helical" evidence="8">
    <location>
        <begin position="264"/>
        <end position="284"/>
    </location>
</feature>
<comment type="subcellular location">
    <subcellularLocation>
        <location evidence="1">Cell membrane</location>
        <topology evidence="1">Multi-pass membrane protein</topology>
    </subcellularLocation>
</comment>
<dbReference type="STRING" id="452471.Aasi_0488"/>
<dbReference type="GO" id="GO:0009103">
    <property type="term" value="P:lipopolysaccharide biosynthetic process"/>
    <property type="evidence" value="ECO:0007669"/>
    <property type="project" value="UniProtKB-ARBA"/>
</dbReference>
<gene>
    <name evidence="10" type="ordered locus">Aasi_0488</name>
</gene>
<dbReference type="GO" id="GO:0016763">
    <property type="term" value="F:pentosyltransferase activity"/>
    <property type="evidence" value="ECO:0007669"/>
    <property type="project" value="TreeGrafter"/>
</dbReference>
<dbReference type="GO" id="GO:0010041">
    <property type="term" value="P:response to iron(III) ion"/>
    <property type="evidence" value="ECO:0007669"/>
    <property type="project" value="TreeGrafter"/>
</dbReference>
<evidence type="ECO:0000256" key="4">
    <source>
        <dbReference type="ARBA" id="ARBA00022679"/>
    </source>
</evidence>
<feature type="transmembrane region" description="Helical" evidence="8">
    <location>
        <begin position="350"/>
        <end position="376"/>
    </location>
</feature>
<dbReference type="GO" id="GO:0005886">
    <property type="term" value="C:plasma membrane"/>
    <property type="evidence" value="ECO:0007669"/>
    <property type="project" value="UniProtKB-SubCell"/>
</dbReference>
<sequence length="549" mass="63120">MRKISLNTSSNCWHLILLTVIGSIAFFPFLGSIHLFDWDEINFAEAAREMIVTGNYSQVQINFEPFYEKPPLFFWLQVLSMRVWGVNEFAARFPNALFGVFTLLTLYIIGKHYKNSRFGLFWSFMHLSALLPHFYFKTGIIDPVFNYFIFVGIFCLAKLMDSTDRHAILWSLLGGSAIGLAMLTKGPVGLLLPMLTIVIYWIGSNCKRIISWQALLLFTLTSLLLPLIWFGYETYQNGIYFIKSFLIYQLELFNQPVAGHGQPFYYHFIVAFLGCFPASVLAFSKLFKTTKQERHNLFYIMRILFWVVMLLFSIASTKIVHYSSMTYFPISFFAAHYLCRLEQKKIIPSYTIHILLIIVGVLIAALLIALPIIALYKEFLYSYIKDEFTLACISLPVPWSLIDCSVGISYLLLMGAAYYFFKKCIPLYFAGWCSMATTVCLMLGIILIVPKIEIHTQRTAIKFYKSLAGKPVYVTTVGFRSYAPFFYFQQPKETVITAKQFNGLLTGELDNPAYFVVKINDRAKLECYSNIVFIKTEGGFAFFRQDNAK</sequence>
<evidence type="ECO:0000256" key="8">
    <source>
        <dbReference type="SAM" id="Phobius"/>
    </source>
</evidence>
<evidence type="ECO:0000256" key="6">
    <source>
        <dbReference type="ARBA" id="ARBA00022989"/>
    </source>
</evidence>
<evidence type="ECO:0000313" key="10">
    <source>
        <dbReference type="EMBL" id="ACE05896.1"/>
    </source>
</evidence>
<feature type="transmembrane region" description="Helical" evidence="8">
    <location>
        <begin position="396"/>
        <end position="420"/>
    </location>
</feature>
<dbReference type="InterPro" id="IPR050297">
    <property type="entry name" value="LipidA_mod_glycosyltrf_83"/>
</dbReference>
<keyword evidence="2" id="KW-1003">Cell membrane</keyword>
<feature type="transmembrane region" description="Helical" evidence="8">
    <location>
        <begin position="120"/>
        <end position="138"/>
    </location>
</feature>
<evidence type="ECO:0000256" key="2">
    <source>
        <dbReference type="ARBA" id="ARBA00022475"/>
    </source>
</evidence>
<protein>
    <recommendedName>
        <fullName evidence="9">Glycosyltransferase RgtA/B/C/D-like domain-containing protein</fullName>
    </recommendedName>
</protein>
<feature type="transmembrane region" description="Helical" evidence="8">
    <location>
        <begin position="144"/>
        <end position="160"/>
    </location>
</feature>
<keyword evidence="3" id="KW-0328">Glycosyltransferase</keyword>
<keyword evidence="11" id="KW-1185">Reference proteome</keyword>
<evidence type="ECO:0000256" key="1">
    <source>
        <dbReference type="ARBA" id="ARBA00004651"/>
    </source>
</evidence>
<name>B3ERP4_AMOA5</name>
<dbReference type="EMBL" id="CP001102">
    <property type="protein sequence ID" value="ACE05896.1"/>
    <property type="molecule type" value="Genomic_DNA"/>
</dbReference>
<keyword evidence="5 8" id="KW-0812">Transmembrane</keyword>
<evidence type="ECO:0000259" key="9">
    <source>
        <dbReference type="Pfam" id="PF13231"/>
    </source>
</evidence>
<reference evidence="10 11" key="1">
    <citation type="journal article" date="2010" name="J. Bacteriol.">
        <title>The genome of the amoeba symbiont 'Candidatus Amoebophilus asiaticus' reveals common mechanisms for host cell interaction among amoeba-associated bacteria.</title>
        <authorList>
            <person name="Schmitz-Esser S."/>
            <person name="Tischler P."/>
            <person name="Arnold R."/>
            <person name="Montanaro J."/>
            <person name="Wagner M."/>
            <person name="Rattei T."/>
            <person name="Horn M."/>
        </authorList>
    </citation>
    <scope>NUCLEOTIDE SEQUENCE [LARGE SCALE GENOMIC DNA]</scope>
    <source>
        <strain evidence="10 11">5a2</strain>
    </source>
</reference>
<dbReference type="PANTHER" id="PTHR33908:SF3">
    <property type="entry name" value="UNDECAPRENYL PHOSPHATE-ALPHA-4-AMINO-4-DEOXY-L-ARABINOSE ARABINOSYL TRANSFERASE"/>
    <property type="match status" value="1"/>
</dbReference>
<feature type="transmembrane region" description="Helical" evidence="8">
    <location>
        <begin position="296"/>
        <end position="314"/>
    </location>
</feature>
<evidence type="ECO:0000256" key="5">
    <source>
        <dbReference type="ARBA" id="ARBA00022692"/>
    </source>
</evidence>
<dbReference type="KEGG" id="aas:Aasi_0488"/>
<accession>B3ERP4</accession>
<feature type="transmembrane region" description="Helical" evidence="8">
    <location>
        <begin position="190"/>
        <end position="207"/>
    </location>
</feature>
<organism evidence="10 11">
    <name type="scientific">Amoebophilus asiaticus (strain 5a2)</name>
    <dbReference type="NCBI Taxonomy" id="452471"/>
    <lineage>
        <taxon>Bacteria</taxon>
        <taxon>Pseudomonadati</taxon>
        <taxon>Bacteroidota</taxon>
        <taxon>Cytophagia</taxon>
        <taxon>Cytophagales</taxon>
        <taxon>Amoebophilaceae</taxon>
        <taxon>Candidatus Amoebophilus</taxon>
    </lineage>
</organism>
<feature type="domain" description="Glycosyltransferase RgtA/B/C/D-like" evidence="9">
    <location>
        <begin position="69"/>
        <end position="225"/>
    </location>
</feature>
<dbReference type="RefSeq" id="WP_012472661.1">
    <property type="nucleotide sequence ID" value="NC_010830.1"/>
</dbReference>
<evidence type="ECO:0000256" key="7">
    <source>
        <dbReference type="ARBA" id="ARBA00023136"/>
    </source>
</evidence>
<dbReference type="CAZy" id="GT83">
    <property type="family name" value="Glycosyltransferase Family 83"/>
</dbReference>